<comment type="caution">
    <text evidence="2">The sequence shown here is derived from an EMBL/GenBank/DDBJ whole genome shotgun (WGS) entry which is preliminary data.</text>
</comment>
<proteinExistence type="predicted"/>
<keyword evidence="3" id="KW-1185">Reference proteome</keyword>
<organism evidence="2 3">
    <name type="scientific">Xenorhabdus yunnanensis</name>
    <dbReference type="NCBI Taxonomy" id="3025878"/>
    <lineage>
        <taxon>Bacteria</taxon>
        <taxon>Pseudomonadati</taxon>
        <taxon>Pseudomonadota</taxon>
        <taxon>Gammaproteobacteria</taxon>
        <taxon>Enterobacterales</taxon>
        <taxon>Morganellaceae</taxon>
        <taxon>Xenorhabdus</taxon>
    </lineage>
</organism>
<name>A0ABT5LPV3_9GAMM</name>
<dbReference type="EMBL" id="JAQRFI010000208">
    <property type="protein sequence ID" value="MDC9591839.1"/>
    <property type="molecule type" value="Genomic_DNA"/>
</dbReference>
<reference evidence="2 3" key="1">
    <citation type="submission" date="2023-02" db="EMBL/GenBank/DDBJ databases">
        <title>Entomopathogenic bacteria.</title>
        <authorList>
            <person name="Machado R.A."/>
        </authorList>
    </citation>
    <scope>NUCLEOTIDE SEQUENCE [LARGE SCALE GENOMIC DNA]</scope>
    <source>
        <strain evidence="2 3">XENO-10</strain>
    </source>
</reference>
<evidence type="ECO:0000256" key="1">
    <source>
        <dbReference type="SAM" id="MobiDB-lite"/>
    </source>
</evidence>
<feature type="compositionally biased region" description="Low complexity" evidence="1">
    <location>
        <begin position="14"/>
        <end position="27"/>
    </location>
</feature>
<sequence length="47" mass="4892">MQVPGAETRSENSATENAGTTGTTGTEAGEEDVPRRQQHSEHVPVAA</sequence>
<evidence type="ECO:0000313" key="3">
    <source>
        <dbReference type="Proteomes" id="UP001217178"/>
    </source>
</evidence>
<accession>A0ABT5LPV3</accession>
<evidence type="ECO:0000313" key="2">
    <source>
        <dbReference type="EMBL" id="MDC9591839.1"/>
    </source>
</evidence>
<protein>
    <submittedName>
        <fullName evidence="2">Uncharacterized protein</fullName>
    </submittedName>
</protein>
<gene>
    <name evidence="2" type="ORF">PSI23_21825</name>
</gene>
<dbReference type="Proteomes" id="UP001217178">
    <property type="component" value="Unassembled WGS sequence"/>
</dbReference>
<feature type="compositionally biased region" description="Basic and acidic residues" evidence="1">
    <location>
        <begin position="32"/>
        <end position="47"/>
    </location>
</feature>
<feature type="region of interest" description="Disordered" evidence="1">
    <location>
        <begin position="1"/>
        <end position="47"/>
    </location>
</feature>